<accession>A0A0E9V416</accession>
<reference evidence="1" key="1">
    <citation type="submission" date="2014-11" db="EMBL/GenBank/DDBJ databases">
        <authorList>
            <person name="Amaro Gonzalez C."/>
        </authorList>
    </citation>
    <scope>NUCLEOTIDE SEQUENCE</scope>
</reference>
<protein>
    <submittedName>
        <fullName evidence="1">Uncharacterized protein</fullName>
    </submittedName>
</protein>
<dbReference type="EMBL" id="GBXM01035851">
    <property type="protein sequence ID" value="JAH72726.1"/>
    <property type="molecule type" value="Transcribed_RNA"/>
</dbReference>
<reference evidence="1" key="2">
    <citation type="journal article" date="2015" name="Fish Shellfish Immunol.">
        <title>Early steps in the European eel (Anguilla anguilla)-Vibrio vulnificus interaction in the gills: Role of the RtxA13 toxin.</title>
        <authorList>
            <person name="Callol A."/>
            <person name="Pajuelo D."/>
            <person name="Ebbesson L."/>
            <person name="Teles M."/>
            <person name="MacKenzie S."/>
            <person name="Amaro C."/>
        </authorList>
    </citation>
    <scope>NUCLEOTIDE SEQUENCE</scope>
</reference>
<name>A0A0E9V416_ANGAN</name>
<organism evidence="1">
    <name type="scientific">Anguilla anguilla</name>
    <name type="common">European freshwater eel</name>
    <name type="synonym">Muraena anguilla</name>
    <dbReference type="NCBI Taxonomy" id="7936"/>
    <lineage>
        <taxon>Eukaryota</taxon>
        <taxon>Metazoa</taxon>
        <taxon>Chordata</taxon>
        <taxon>Craniata</taxon>
        <taxon>Vertebrata</taxon>
        <taxon>Euteleostomi</taxon>
        <taxon>Actinopterygii</taxon>
        <taxon>Neopterygii</taxon>
        <taxon>Teleostei</taxon>
        <taxon>Anguilliformes</taxon>
        <taxon>Anguillidae</taxon>
        <taxon>Anguilla</taxon>
    </lineage>
</organism>
<dbReference type="AlphaFoldDB" id="A0A0E9V416"/>
<proteinExistence type="predicted"/>
<sequence length="36" mass="3971">MSVRKGKTSAYCAPRFVVMATNRGKCSVLGMWTYGI</sequence>
<evidence type="ECO:0000313" key="1">
    <source>
        <dbReference type="EMBL" id="JAH72726.1"/>
    </source>
</evidence>